<dbReference type="Gene3D" id="1.25.40.10">
    <property type="entry name" value="Tetratricopeptide repeat domain"/>
    <property type="match status" value="1"/>
</dbReference>
<evidence type="ECO:0000256" key="1">
    <source>
        <dbReference type="ARBA" id="ARBA00007626"/>
    </source>
</evidence>
<evidence type="ECO:0000313" key="5">
    <source>
        <dbReference type="Proteomes" id="UP001370490"/>
    </source>
</evidence>
<evidence type="ECO:0000313" key="4">
    <source>
        <dbReference type="EMBL" id="KAK6943541.1"/>
    </source>
</evidence>
<gene>
    <name evidence="4" type="ORF">RJ641_024643</name>
</gene>
<dbReference type="NCBIfam" id="TIGR00756">
    <property type="entry name" value="PPR"/>
    <property type="match status" value="2"/>
</dbReference>
<protein>
    <submittedName>
        <fullName evidence="4">Pentatricopeptide repeat</fullName>
    </submittedName>
</protein>
<dbReference type="InterPro" id="IPR002885">
    <property type="entry name" value="PPR_rpt"/>
</dbReference>
<dbReference type="PROSITE" id="PS51375">
    <property type="entry name" value="PPR"/>
    <property type="match status" value="2"/>
</dbReference>
<dbReference type="InterPro" id="IPR050872">
    <property type="entry name" value="PPR_P_subfamily"/>
</dbReference>
<dbReference type="Proteomes" id="UP001370490">
    <property type="component" value="Unassembled WGS sequence"/>
</dbReference>
<evidence type="ECO:0000256" key="3">
    <source>
        <dbReference type="PROSITE-ProRule" id="PRU00708"/>
    </source>
</evidence>
<dbReference type="AlphaFoldDB" id="A0AAN8W8Y6"/>
<dbReference type="EMBL" id="JBAMMX010000003">
    <property type="protein sequence ID" value="KAK6943541.1"/>
    <property type="molecule type" value="Genomic_DNA"/>
</dbReference>
<organism evidence="4 5">
    <name type="scientific">Dillenia turbinata</name>
    <dbReference type="NCBI Taxonomy" id="194707"/>
    <lineage>
        <taxon>Eukaryota</taxon>
        <taxon>Viridiplantae</taxon>
        <taxon>Streptophyta</taxon>
        <taxon>Embryophyta</taxon>
        <taxon>Tracheophyta</taxon>
        <taxon>Spermatophyta</taxon>
        <taxon>Magnoliopsida</taxon>
        <taxon>eudicotyledons</taxon>
        <taxon>Gunneridae</taxon>
        <taxon>Pentapetalae</taxon>
        <taxon>Dilleniales</taxon>
        <taxon>Dilleniaceae</taxon>
        <taxon>Dillenia</taxon>
    </lineage>
</organism>
<accession>A0AAN8W8Y6</accession>
<keyword evidence="2" id="KW-0677">Repeat</keyword>
<sequence>MSTKFPRNLSPKHLLKLLKSEKSTHSVLSFFDSATQMSNSRRKSFENGKELLDWLWREGFSLDMISFCSVNGGVCESWELVSALEVFDEMIIWKRMKRNERCKDLFTYSTFIHGLSESRDVDGASGIFREMTESGVHPDVVTYNAMLNGYCRFRRVDDSLELWELVGRRVVVILLAA</sequence>
<dbReference type="PANTHER" id="PTHR46128:SF211">
    <property type="entry name" value="PENTACOTRIPEPTIDE-REPEAT REGION OF PRORP DOMAIN-CONTAINING PROTEIN"/>
    <property type="match status" value="1"/>
</dbReference>
<comment type="similarity">
    <text evidence="1">Belongs to the PPR family. P subfamily.</text>
</comment>
<keyword evidence="5" id="KW-1185">Reference proteome</keyword>
<proteinExistence type="inferred from homology"/>
<reference evidence="4 5" key="1">
    <citation type="submission" date="2023-12" db="EMBL/GenBank/DDBJ databases">
        <title>A high-quality genome assembly for Dillenia turbinata (Dilleniales).</title>
        <authorList>
            <person name="Chanderbali A."/>
        </authorList>
    </citation>
    <scope>NUCLEOTIDE SEQUENCE [LARGE SCALE GENOMIC DNA]</scope>
    <source>
        <strain evidence="4">LSX21</strain>
        <tissue evidence="4">Leaf</tissue>
    </source>
</reference>
<evidence type="ECO:0000256" key="2">
    <source>
        <dbReference type="ARBA" id="ARBA00022737"/>
    </source>
</evidence>
<dbReference type="Pfam" id="PF13041">
    <property type="entry name" value="PPR_2"/>
    <property type="match status" value="1"/>
</dbReference>
<dbReference type="PANTHER" id="PTHR46128">
    <property type="entry name" value="MITOCHONDRIAL GROUP I INTRON SPLICING FACTOR CCM1"/>
    <property type="match status" value="1"/>
</dbReference>
<name>A0AAN8W8Y6_9MAGN</name>
<feature type="repeat" description="PPR" evidence="3">
    <location>
        <begin position="104"/>
        <end position="138"/>
    </location>
</feature>
<feature type="repeat" description="PPR" evidence="3">
    <location>
        <begin position="139"/>
        <end position="173"/>
    </location>
</feature>
<comment type="caution">
    <text evidence="4">The sequence shown here is derived from an EMBL/GenBank/DDBJ whole genome shotgun (WGS) entry which is preliminary data.</text>
</comment>
<dbReference type="InterPro" id="IPR011990">
    <property type="entry name" value="TPR-like_helical_dom_sf"/>
</dbReference>